<feature type="domain" description="Heterokaryon incompatibility" evidence="1">
    <location>
        <begin position="26"/>
        <end position="112"/>
    </location>
</feature>
<feature type="domain" description="DUF8212" evidence="2">
    <location>
        <begin position="225"/>
        <end position="249"/>
    </location>
</feature>
<evidence type="ECO:0000259" key="1">
    <source>
        <dbReference type="Pfam" id="PF06985"/>
    </source>
</evidence>
<proteinExistence type="predicted"/>
<dbReference type="EMBL" id="JASWJB010000391">
    <property type="protein sequence ID" value="KAK2590833.1"/>
    <property type="molecule type" value="Genomic_DNA"/>
</dbReference>
<dbReference type="InterPro" id="IPR010730">
    <property type="entry name" value="HET"/>
</dbReference>
<organism evidence="3 4">
    <name type="scientific">Conoideocrella luteorostrata</name>
    <dbReference type="NCBI Taxonomy" id="1105319"/>
    <lineage>
        <taxon>Eukaryota</taxon>
        <taxon>Fungi</taxon>
        <taxon>Dikarya</taxon>
        <taxon>Ascomycota</taxon>
        <taxon>Pezizomycotina</taxon>
        <taxon>Sordariomycetes</taxon>
        <taxon>Hypocreomycetidae</taxon>
        <taxon>Hypocreales</taxon>
        <taxon>Clavicipitaceae</taxon>
        <taxon>Conoideocrella</taxon>
    </lineage>
</organism>
<keyword evidence="4" id="KW-1185">Reference proteome</keyword>
<evidence type="ECO:0000259" key="2">
    <source>
        <dbReference type="Pfam" id="PF26640"/>
    </source>
</evidence>
<sequence length="525" mass="58850">MSTTVMRLIDIRTLQITQHQGGPPPYAILSHVWGHDEITLQEFNLPAARLKLGWRKIVNFCDAVTKRLPHISHVWIDTCCIDKTSSAELSEAINSMCAWYRDAIICYAYLADVEIVHGAFGADFDKSRWFTRGWTLQELLAPAEVEFFDKNWKFISTRTSLTEKIMRITGIEEDVLTSGNWSGLCAAHRMSWMADRETTRVEDLAYCLLGIFDINMPMIYGEGERAFIRLQEEILREYDDLSILAWNSSDIPAEVSIIGVLAPHPRYFKQSAGLESYPSEGSPLAITNRGLHVNLAVAEGTGSLPRLIATLPCANKGNFASVVVIGLVRDRVVPTKYSRDRSQPMTLPVRQHASKLGKDIVLVKKSISLADEMRELTRCLVLYPEHVQCVGVYPSNTWYRDDGNHSMTLTTPSVATSTPLKSAFAFKYTECTAGEASNGGLFSVVLLGSLSGISVFPLEPSSMKGVQMEKTLKTMAEKHTRYISKLSDEFVLGRLCIQAQLRREIRRGTWITTVTLRCNTVLQQK</sequence>
<dbReference type="InterPro" id="IPR058525">
    <property type="entry name" value="DUF8212"/>
</dbReference>
<protein>
    <recommendedName>
        <fullName evidence="5">Heterokaryon incompatibility domain-containing protein</fullName>
    </recommendedName>
</protein>
<dbReference type="AlphaFoldDB" id="A0AAJ0FTP1"/>
<dbReference type="Pfam" id="PF06985">
    <property type="entry name" value="HET"/>
    <property type="match status" value="1"/>
</dbReference>
<dbReference type="Proteomes" id="UP001251528">
    <property type="component" value="Unassembled WGS sequence"/>
</dbReference>
<evidence type="ECO:0008006" key="5">
    <source>
        <dbReference type="Google" id="ProtNLM"/>
    </source>
</evidence>
<name>A0AAJ0FTP1_9HYPO</name>
<dbReference type="Pfam" id="PF26640">
    <property type="entry name" value="DUF8212"/>
    <property type="match status" value="1"/>
</dbReference>
<evidence type="ECO:0000313" key="3">
    <source>
        <dbReference type="EMBL" id="KAK2590833.1"/>
    </source>
</evidence>
<dbReference type="PANTHER" id="PTHR10622">
    <property type="entry name" value="HET DOMAIN-CONTAINING PROTEIN"/>
    <property type="match status" value="1"/>
</dbReference>
<evidence type="ECO:0000313" key="4">
    <source>
        <dbReference type="Proteomes" id="UP001251528"/>
    </source>
</evidence>
<comment type="caution">
    <text evidence="3">The sequence shown here is derived from an EMBL/GenBank/DDBJ whole genome shotgun (WGS) entry which is preliminary data.</text>
</comment>
<gene>
    <name evidence="3" type="ORF">QQS21_011470</name>
</gene>
<reference evidence="3" key="1">
    <citation type="submission" date="2023-06" db="EMBL/GenBank/DDBJ databases">
        <title>Conoideocrella luteorostrata (Hypocreales: Clavicipitaceae), a potential biocontrol fungus for elongate hemlock scale in United States Christmas tree production areas.</title>
        <authorList>
            <person name="Barrett H."/>
            <person name="Lovett B."/>
            <person name="Macias A.M."/>
            <person name="Stajich J.E."/>
            <person name="Kasson M.T."/>
        </authorList>
    </citation>
    <scope>NUCLEOTIDE SEQUENCE</scope>
    <source>
        <strain evidence="3">ARSEF 14590</strain>
    </source>
</reference>
<dbReference type="PANTHER" id="PTHR10622:SF10">
    <property type="entry name" value="HET DOMAIN-CONTAINING PROTEIN"/>
    <property type="match status" value="1"/>
</dbReference>
<accession>A0AAJ0FTP1</accession>